<evidence type="ECO:0000313" key="4">
    <source>
        <dbReference type="Proteomes" id="UP001304515"/>
    </source>
</evidence>
<accession>A0AA96F0X6</accession>
<evidence type="ECO:0000313" key="3">
    <source>
        <dbReference type="EMBL" id="WNM20627.1"/>
    </source>
</evidence>
<evidence type="ECO:0000256" key="1">
    <source>
        <dbReference type="SAM" id="SignalP"/>
    </source>
</evidence>
<dbReference type="RefSeq" id="WP_313324019.1">
    <property type="nucleotide sequence ID" value="NZ_CP134878.1"/>
</dbReference>
<proteinExistence type="predicted"/>
<keyword evidence="1" id="KW-0732">Signal</keyword>
<evidence type="ECO:0008006" key="5">
    <source>
        <dbReference type="Google" id="ProtNLM"/>
    </source>
</evidence>
<dbReference type="AlphaFoldDB" id="A0AA96EXU5"/>
<dbReference type="Proteomes" id="UP001304515">
    <property type="component" value="Chromosome"/>
</dbReference>
<feature type="signal peptide" evidence="1">
    <location>
        <begin position="1"/>
        <end position="21"/>
    </location>
</feature>
<organism evidence="2">
    <name type="scientific">Flavobacterium capsici</name>
    <dbReference type="NCBI Taxonomy" id="3075618"/>
    <lineage>
        <taxon>Bacteria</taxon>
        <taxon>Pseudomonadati</taxon>
        <taxon>Bacteroidota</taxon>
        <taxon>Flavobacteriia</taxon>
        <taxon>Flavobacteriales</taxon>
        <taxon>Flavobacteriaceae</taxon>
        <taxon>Flavobacterium</taxon>
    </lineage>
</organism>
<reference evidence="2 4" key="1">
    <citation type="submission" date="2023-09" db="EMBL/GenBank/DDBJ databases">
        <title>Flavobacterium sp. a novel bacteria isolate from Pepper rhizosphere.</title>
        <authorList>
            <person name="Peng Y."/>
            <person name="Lee J."/>
        </authorList>
    </citation>
    <scope>NUCLEOTIDE SEQUENCE</scope>
    <source>
        <strain evidence="2">PMR2A8</strain>
        <strain evidence="3 4">PMTSA4</strain>
    </source>
</reference>
<sequence length="82" mass="8794">MKKIILSIAIMALLMTFSCKESTKDKVEDATEAVGDDIESGVEDAAEKVDSTATEVGNDVKDAVKEGAEKVEEKANEVKKSM</sequence>
<dbReference type="EMBL" id="CP134878">
    <property type="protein sequence ID" value="WNM19238.1"/>
    <property type="molecule type" value="Genomic_DNA"/>
</dbReference>
<dbReference type="EMBL" id="CP134890">
    <property type="protein sequence ID" value="WNM20627.1"/>
    <property type="molecule type" value="Genomic_DNA"/>
</dbReference>
<protein>
    <recommendedName>
        <fullName evidence="5">YtxH domain-containing protein</fullName>
    </recommendedName>
</protein>
<accession>A0AA96EXU5</accession>
<gene>
    <name evidence="3" type="ORF">RN605_07985</name>
    <name evidence="2" type="ORF">RN608_00815</name>
</gene>
<dbReference type="PROSITE" id="PS51257">
    <property type="entry name" value="PROKAR_LIPOPROTEIN"/>
    <property type="match status" value="1"/>
</dbReference>
<dbReference type="Gene3D" id="1.20.120.20">
    <property type="entry name" value="Apolipoprotein"/>
    <property type="match status" value="1"/>
</dbReference>
<dbReference type="KEGG" id="fcj:RN605_07985"/>
<name>A0AA96EXU5_9FLAO</name>
<feature type="chain" id="PRO_5044705166" description="YtxH domain-containing protein" evidence="1">
    <location>
        <begin position="22"/>
        <end position="82"/>
    </location>
</feature>
<evidence type="ECO:0000313" key="2">
    <source>
        <dbReference type="EMBL" id="WNM19238.1"/>
    </source>
</evidence>
<keyword evidence="4" id="KW-1185">Reference proteome</keyword>